<name>A0AA39QSU9_9LECA</name>
<dbReference type="AlphaFoldDB" id="A0AA39QSU9"/>
<keyword evidence="2" id="KW-1185">Reference proteome</keyword>
<evidence type="ECO:0000313" key="2">
    <source>
        <dbReference type="Proteomes" id="UP001166286"/>
    </source>
</evidence>
<dbReference type="Proteomes" id="UP001166286">
    <property type="component" value="Unassembled WGS sequence"/>
</dbReference>
<reference evidence="1" key="1">
    <citation type="submission" date="2023-03" db="EMBL/GenBank/DDBJ databases">
        <title>Complete genome of Cladonia borealis.</title>
        <authorList>
            <person name="Park H."/>
        </authorList>
    </citation>
    <scope>NUCLEOTIDE SEQUENCE</scope>
    <source>
        <strain evidence="1">ANT050790</strain>
    </source>
</reference>
<sequence>MPEQRGRLVERLREKIPGFGLGKAQLIVLGAIRANDLPSNDCCVICHERYGTTNEDGTVLEYAVCLPCGHAIGNVCI</sequence>
<comment type="caution">
    <text evidence="1">The sequence shown here is derived from an EMBL/GenBank/DDBJ whole genome shotgun (WGS) entry which is preliminary data.</text>
</comment>
<evidence type="ECO:0008006" key="3">
    <source>
        <dbReference type="Google" id="ProtNLM"/>
    </source>
</evidence>
<proteinExistence type="predicted"/>
<accession>A0AA39QSU9</accession>
<protein>
    <recommendedName>
        <fullName evidence="3">RING-type domain-containing protein</fullName>
    </recommendedName>
</protein>
<organism evidence="1 2">
    <name type="scientific">Cladonia borealis</name>
    <dbReference type="NCBI Taxonomy" id="184061"/>
    <lineage>
        <taxon>Eukaryota</taxon>
        <taxon>Fungi</taxon>
        <taxon>Dikarya</taxon>
        <taxon>Ascomycota</taxon>
        <taxon>Pezizomycotina</taxon>
        <taxon>Lecanoromycetes</taxon>
        <taxon>OSLEUM clade</taxon>
        <taxon>Lecanoromycetidae</taxon>
        <taxon>Lecanorales</taxon>
        <taxon>Lecanorineae</taxon>
        <taxon>Cladoniaceae</taxon>
        <taxon>Cladonia</taxon>
    </lineage>
</organism>
<dbReference type="SUPFAM" id="SSF57850">
    <property type="entry name" value="RING/U-box"/>
    <property type="match status" value="1"/>
</dbReference>
<evidence type="ECO:0000313" key="1">
    <source>
        <dbReference type="EMBL" id="KAK0507261.1"/>
    </source>
</evidence>
<gene>
    <name evidence="1" type="ORF">JMJ35_010299</name>
</gene>
<dbReference type="EMBL" id="JAFEKC020000024">
    <property type="protein sequence ID" value="KAK0507261.1"/>
    <property type="molecule type" value="Genomic_DNA"/>
</dbReference>